<dbReference type="Pfam" id="PF05345">
    <property type="entry name" value="He_PIG"/>
    <property type="match status" value="2"/>
</dbReference>
<comment type="caution">
    <text evidence="3">The sequence shown here is derived from an EMBL/GenBank/DDBJ whole genome shotgun (WGS) entry which is preliminary data.</text>
</comment>
<reference evidence="3" key="2">
    <citation type="submission" date="2023-01" db="EMBL/GenBank/DDBJ databases">
        <authorList>
            <person name="Sun Q."/>
            <person name="Evtushenko L."/>
        </authorList>
    </citation>
    <scope>NUCLEOTIDE SEQUENCE</scope>
    <source>
        <strain evidence="3">VKM Ac-1958</strain>
    </source>
</reference>
<feature type="chain" id="PRO_5040764773" evidence="2">
    <location>
        <begin position="32"/>
        <end position="532"/>
    </location>
</feature>
<dbReference type="InterPro" id="IPR015919">
    <property type="entry name" value="Cadherin-like_sf"/>
</dbReference>
<feature type="transmembrane region" description="Helical" evidence="1">
    <location>
        <begin position="506"/>
        <end position="526"/>
    </location>
</feature>
<keyword evidence="4" id="KW-1185">Reference proteome</keyword>
<evidence type="ECO:0000256" key="2">
    <source>
        <dbReference type="SAM" id="SignalP"/>
    </source>
</evidence>
<sequence>MAVRRALSIAGLSLVVAMGLFVVSPPQPSQAATALGPDFVDDYTLLDLGQPAGVPLPLGGVTIKVDDPNVLLVGGSANTANGAIYAVPIERDPVTDEVIGFAGPGTLYADAPYIDGGLAYMPGTQTLFFTAYPTHQIGQILPGQTAPARIDDLAGTGIPESVGSFVFTPVSFGGSGALRVLSFSQGGFYTLPFTPNGDGTVTLGATATPGPAVPSGAEGVVYVPDGSAAFPAPSMLIANYSNQSVSAYEVDGVGAPVLDTERPFLSGLTGVVGSYIDVLSGDFLFTSFHGGNSVTVVRGFASTEIAPMIHTAWVPTATVGSPYITAIAVTGEPMPSVVVSAGELPPGLAFDPLSRVISGVPEAPGEFSFSVTATNSAGTDTRAFNISVAPLTVVPDITTTALPDGKVGTAYEAAVAATGVPAPTFEVVSGALAPGLTLDAVTGKITGTPSEAGDFTWEVAAINSAGRDTQEFRVVIAASPVITPSPTPASSQTPSLAASGIDPTPLILAGAVGAVVIVAGAVTFLVGRRRQG</sequence>
<organism evidence="3 4">
    <name type="scientific">Microbacterium keratanolyticum</name>
    <dbReference type="NCBI Taxonomy" id="67574"/>
    <lineage>
        <taxon>Bacteria</taxon>
        <taxon>Bacillati</taxon>
        <taxon>Actinomycetota</taxon>
        <taxon>Actinomycetes</taxon>
        <taxon>Micrococcales</taxon>
        <taxon>Microbacteriaceae</taxon>
        <taxon>Microbacterium</taxon>
    </lineage>
</organism>
<dbReference type="Gene3D" id="2.60.40.10">
    <property type="entry name" value="Immunoglobulins"/>
    <property type="match status" value="2"/>
</dbReference>
<evidence type="ECO:0000313" key="3">
    <source>
        <dbReference type="EMBL" id="GLK02682.1"/>
    </source>
</evidence>
<dbReference type="RefSeq" id="WP_204937524.1">
    <property type="nucleotide sequence ID" value="NZ_BAAAUM010000002.1"/>
</dbReference>
<dbReference type="AlphaFoldDB" id="A0A9W6HTL8"/>
<dbReference type="Proteomes" id="UP001142325">
    <property type="component" value="Unassembled WGS sequence"/>
</dbReference>
<keyword evidence="1" id="KW-1133">Transmembrane helix</keyword>
<reference evidence="3" key="1">
    <citation type="journal article" date="2014" name="Int. J. Syst. Evol. Microbiol.">
        <title>Complete genome sequence of Corynebacterium casei LMG S-19264T (=DSM 44701T), isolated from a smear-ripened cheese.</title>
        <authorList>
            <consortium name="US DOE Joint Genome Institute (JGI-PGF)"/>
            <person name="Walter F."/>
            <person name="Albersmeier A."/>
            <person name="Kalinowski J."/>
            <person name="Ruckert C."/>
        </authorList>
    </citation>
    <scope>NUCLEOTIDE SEQUENCE</scope>
    <source>
        <strain evidence="3">VKM Ac-1958</strain>
    </source>
</reference>
<evidence type="ECO:0000256" key="1">
    <source>
        <dbReference type="SAM" id="Phobius"/>
    </source>
</evidence>
<accession>A0A9W6HTL8</accession>
<keyword evidence="1" id="KW-0812">Transmembrane</keyword>
<gene>
    <name evidence="3" type="ORF">GCM10017596_23970</name>
</gene>
<dbReference type="EMBL" id="BSET01000002">
    <property type="protein sequence ID" value="GLK02682.1"/>
    <property type="molecule type" value="Genomic_DNA"/>
</dbReference>
<dbReference type="GO" id="GO:0005509">
    <property type="term" value="F:calcium ion binding"/>
    <property type="evidence" value="ECO:0007669"/>
    <property type="project" value="InterPro"/>
</dbReference>
<keyword evidence="1" id="KW-0472">Membrane</keyword>
<feature type="signal peptide" evidence="2">
    <location>
        <begin position="1"/>
        <end position="31"/>
    </location>
</feature>
<name>A0A9W6HTL8_9MICO</name>
<dbReference type="InterPro" id="IPR013783">
    <property type="entry name" value="Ig-like_fold"/>
</dbReference>
<proteinExistence type="predicted"/>
<dbReference type="SUPFAM" id="SSF49313">
    <property type="entry name" value="Cadherin-like"/>
    <property type="match status" value="2"/>
</dbReference>
<dbReference type="GO" id="GO:0005975">
    <property type="term" value="P:carbohydrate metabolic process"/>
    <property type="evidence" value="ECO:0007669"/>
    <property type="project" value="UniProtKB-ARBA"/>
</dbReference>
<keyword evidence="2" id="KW-0732">Signal</keyword>
<evidence type="ECO:0000313" key="4">
    <source>
        <dbReference type="Proteomes" id="UP001142325"/>
    </source>
</evidence>
<protein>
    <submittedName>
        <fullName evidence="3">Uncharacterized protein</fullName>
    </submittedName>
</protein>
<dbReference type="GO" id="GO:0016020">
    <property type="term" value="C:membrane"/>
    <property type="evidence" value="ECO:0007669"/>
    <property type="project" value="InterPro"/>
</dbReference>